<dbReference type="Pfam" id="PF00440">
    <property type="entry name" value="TetR_N"/>
    <property type="match status" value="1"/>
</dbReference>
<keyword evidence="5" id="KW-1185">Reference proteome</keyword>
<dbReference type="EMBL" id="RFFH01000009">
    <property type="protein sequence ID" value="RMI30582.1"/>
    <property type="molecule type" value="Genomic_DNA"/>
</dbReference>
<organism evidence="4 5">
    <name type="scientific">Nocardia stercoris</name>
    <dbReference type="NCBI Taxonomy" id="2483361"/>
    <lineage>
        <taxon>Bacteria</taxon>
        <taxon>Bacillati</taxon>
        <taxon>Actinomycetota</taxon>
        <taxon>Actinomycetes</taxon>
        <taxon>Mycobacteriales</taxon>
        <taxon>Nocardiaceae</taxon>
        <taxon>Nocardia</taxon>
    </lineage>
</organism>
<name>A0A3M2KYN9_9NOCA</name>
<dbReference type="Gene3D" id="1.10.357.10">
    <property type="entry name" value="Tetracycline Repressor, domain 2"/>
    <property type="match status" value="1"/>
</dbReference>
<reference evidence="4 5" key="1">
    <citation type="submission" date="2018-10" db="EMBL/GenBank/DDBJ databases">
        <title>Isolation from cow dung.</title>
        <authorList>
            <person name="Ling L."/>
        </authorList>
    </citation>
    <scope>NUCLEOTIDE SEQUENCE [LARGE SCALE GENOMIC DNA]</scope>
    <source>
        <strain evidence="4 5">NEAU-LL90</strain>
    </source>
</reference>
<dbReference type="OrthoDB" id="8701707at2"/>
<comment type="caution">
    <text evidence="4">The sequence shown here is derived from an EMBL/GenBank/DDBJ whole genome shotgun (WGS) entry which is preliminary data.</text>
</comment>
<evidence type="ECO:0000313" key="5">
    <source>
        <dbReference type="Proteomes" id="UP000279275"/>
    </source>
</evidence>
<sequence>MGRPAKFTEDDFLDAALEELAEHGTVSIAAIAGRLGAPNGSVYHRFSSRDRLLATMWIRSIRRFQHGFLAALARDPIDAALHSLRWSRENPTEARALLLYRREDLIARWPDELGPGLESLNTAVQSALATYAVTRYGPDDPDAERRVVLALVDIPRAALLRDLRAGSPPAPSLDEMVTAAATAVLG</sequence>
<keyword evidence="1 2" id="KW-0238">DNA-binding</keyword>
<dbReference type="GO" id="GO:0003677">
    <property type="term" value="F:DNA binding"/>
    <property type="evidence" value="ECO:0007669"/>
    <property type="project" value="UniProtKB-UniRule"/>
</dbReference>
<dbReference type="RefSeq" id="WP_122189821.1">
    <property type="nucleotide sequence ID" value="NZ_RFFH01000009.1"/>
</dbReference>
<evidence type="ECO:0000256" key="1">
    <source>
        <dbReference type="ARBA" id="ARBA00023125"/>
    </source>
</evidence>
<dbReference type="InterPro" id="IPR001647">
    <property type="entry name" value="HTH_TetR"/>
</dbReference>
<dbReference type="InterPro" id="IPR009057">
    <property type="entry name" value="Homeodomain-like_sf"/>
</dbReference>
<feature type="domain" description="HTH tetR-type" evidence="3">
    <location>
        <begin position="6"/>
        <end position="64"/>
    </location>
</feature>
<feature type="DNA-binding region" description="H-T-H motif" evidence="2">
    <location>
        <begin position="27"/>
        <end position="46"/>
    </location>
</feature>
<dbReference type="PROSITE" id="PS50977">
    <property type="entry name" value="HTH_TETR_2"/>
    <property type="match status" value="1"/>
</dbReference>
<evidence type="ECO:0000256" key="2">
    <source>
        <dbReference type="PROSITE-ProRule" id="PRU00335"/>
    </source>
</evidence>
<evidence type="ECO:0000313" key="4">
    <source>
        <dbReference type="EMBL" id="RMI30582.1"/>
    </source>
</evidence>
<gene>
    <name evidence="4" type="ORF">EBN03_21165</name>
</gene>
<proteinExistence type="predicted"/>
<dbReference type="SUPFAM" id="SSF46689">
    <property type="entry name" value="Homeodomain-like"/>
    <property type="match status" value="1"/>
</dbReference>
<dbReference type="Proteomes" id="UP000279275">
    <property type="component" value="Unassembled WGS sequence"/>
</dbReference>
<accession>A0A3M2KYN9</accession>
<dbReference type="AlphaFoldDB" id="A0A3M2KYN9"/>
<evidence type="ECO:0000259" key="3">
    <source>
        <dbReference type="PROSITE" id="PS50977"/>
    </source>
</evidence>
<protein>
    <submittedName>
        <fullName evidence="4">TetR/AcrR family transcriptional regulator</fullName>
    </submittedName>
</protein>